<comment type="caution">
    <text evidence="1">The sequence shown here is derived from an EMBL/GenBank/DDBJ whole genome shotgun (WGS) entry which is preliminary data.</text>
</comment>
<proteinExistence type="predicted"/>
<keyword evidence="2" id="KW-1185">Reference proteome</keyword>
<accession>A0ABS6KVA4</accession>
<organism evidence="1 2">
    <name type="scientific">Rahnella perminowiae</name>
    <dbReference type="NCBI Taxonomy" id="2816244"/>
    <lineage>
        <taxon>Bacteria</taxon>
        <taxon>Pseudomonadati</taxon>
        <taxon>Pseudomonadota</taxon>
        <taxon>Gammaproteobacteria</taxon>
        <taxon>Enterobacterales</taxon>
        <taxon>Yersiniaceae</taxon>
        <taxon>Rahnella</taxon>
    </lineage>
</organism>
<reference evidence="1 2" key="1">
    <citation type="submission" date="2021-03" db="EMBL/GenBank/DDBJ databases">
        <title>Five novel Rahnella species.</title>
        <authorList>
            <person name="Brady C."/>
            <person name="Asselin J."/>
            <person name="Beer S."/>
            <person name="Bruberg M.B."/>
            <person name="Crampton B."/>
            <person name="Venter S."/>
            <person name="Arnold D."/>
            <person name="Denman S."/>
        </authorList>
    </citation>
    <scope>NUCLEOTIDE SEQUENCE [LARGE SCALE GENOMIC DNA]</scope>
    <source>
        <strain evidence="1 2">L72c</strain>
    </source>
</reference>
<gene>
    <name evidence="1" type="ORF">J1786_01610</name>
</gene>
<dbReference type="RefSeq" id="WP_217137484.1">
    <property type="nucleotide sequence ID" value="NZ_JAFMOS010000484.1"/>
</dbReference>
<dbReference type="EMBL" id="JAFMOU010000053">
    <property type="protein sequence ID" value="MBU9833540.1"/>
    <property type="molecule type" value="Genomic_DNA"/>
</dbReference>
<evidence type="ECO:0000313" key="1">
    <source>
        <dbReference type="EMBL" id="MBU9833540.1"/>
    </source>
</evidence>
<dbReference type="Proteomes" id="UP000699865">
    <property type="component" value="Unassembled WGS sequence"/>
</dbReference>
<name>A0ABS6KVA4_9GAMM</name>
<sequence length="90" mass="9746">MQTVKVRQQGGAMIVTIPREYAAAAGWAVGTEITVKRQGAELSFAPATRKARGAFTVDELLSQIDQGEIAALNDDVKEFSSVESVGKEYW</sequence>
<protein>
    <submittedName>
        <fullName evidence="1">Antitoxin</fullName>
    </submittedName>
</protein>
<evidence type="ECO:0000313" key="2">
    <source>
        <dbReference type="Proteomes" id="UP000699865"/>
    </source>
</evidence>